<dbReference type="InterPro" id="IPR050390">
    <property type="entry name" value="C5-Methyltransferase"/>
</dbReference>
<reference evidence="6" key="1">
    <citation type="journal article" date="2014" name="Front. Microbiol.">
        <title>High frequency of phylogenetically diverse reductive dehalogenase-homologous genes in deep subseafloor sedimentary metagenomes.</title>
        <authorList>
            <person name="Kawai M."/>
            <person name="Futagami T."/>
            <person name="Toyoda A."/>
            <person name="Takaki Y."/>
            <person name="Nishi S."/>
            <person name="Hori S."/>
            <person name="Arai W."/>
            <person name="Tsubouchi T."/>
            <person name="Morono Y."/>
            <person name="Uchiyama I."/>
            <person name="Ito T."/>
            <person name="Fujiyama A."/>
            <person name="Inagaki F."/>
            <person name="Takami H."/>
        </authorList>
    </citation>
    <scope>NUCLEOTIDE SEQUENCE</scope>
    <source>
        <strain evidence="6">Expedition CK06-06</strain>
    </source>
</reference>
<evidence type="ECO:0000313" key="6">
    <source>
        <dbReference type="EMBL" id="GAH01444.1"/>
    </source>
</evidence>
<dbReference type="InterPro" id="IPR018117">
    <property type="entry name" value="C5_DNA_meth_AS"/>
</dbReference>
<dbReference type="Pfam" id="PF00145">
    <property type="entry name" value="DNA_methylase"/>
    <property type="match status" value="1"/>
</dbReference>
<keyword evidence="4" id="KW-0949">S-adenosyl-L-methionine</keyword>
<sequence>LSDMTLGSVFSGGGLGDFGWFAAGFEIKWQIEIDDYCQKILELRFPKTKKYRNAKEEHNLEAVDIIAGGPPCQPFSTAGQQRGEEDNRNLWPTMLKIVKKVRPSFVVVENVSGIINIYLDIILSDLEGEGYSCRTFVFPAHALGAAHRRERIWIVAFSSNTRTQGMRQRKEQAIEDMAKSSSGGLEGSFSGDNEGCRKAQSKRGSQTDRLKRRNKIMANTVSRRSQNRRAKSDKKIIHKRNEDLRPAVAEFCRSWWSTEPAVGRVVNGCSRRVDRLKVLGNGQVPACTYI</sequence>
<dbReference type="GO" id="GO:0003886">
    <property type="term" value="F:DNA (cytosine-5-)-methyltransferase activity"/>
    <property type="evidence" value="ECO:0007669"/>
    <property type="project" value="UniProtKB-EC"/>
</dbReference>
<dbReference type="InterPro" id="IPR029063">
    <property type="entry name" value="SAM-dependent_MTases_sf"/>
</dbReference>
<dbReference type="PRINTS" id="PR00105">
    <property type="entry name" value="C5METTRFRASE"/>
</dbReference>
<dbReference type="EMBL" id="BART01021535">
    <property type="protein sequence ID" value="GAH01444.1"/>
    <property type="molecule type" value="Genomic_DNA"/>
</dbReference>
<accession>X1D8P1</accession>
<dbReference type="EC" id="2.1.1.37" evidence="1"/>
<organism evidence="6">
    <name type="scientific">marine sediment metagenome</name>
    <dbReference type="NCBI Taxonomy" id="412755"/>
    <lineage>
        <taxon>unclassified sequences</taxon>
        <taxon>metagenomes</taxon>
        <taxon>ecological metagenomes</taxon>
    </lineage>
</organism>
<gene>
    <name evidence="6" type="ORF">S01H4_39698</name>
</gene>
<dbReference type="PANTHER" id="PTHR10629:SF52">
    <property type="entry name" value="DNA (CYTOSINE-5)-METHYLTRANSFERASE 1"/>
    <property type="match status" value="1"/>
</dbReference>
<dbReference type="GO" id="GO:0044027">
    <property type="term" value="P:negative regulation of gene expression via chromosomal CpG island methylation"/>
    <property type="evidence" value="ECO:0007669"/>
    <property type="project" value="TreeGrafter"/>
</dbReference>
<evidence type="ECO:0000256" key="5">
    <source>
        <dbReference type="SAM" id="MobiDB-lite"/>
    </source>
</evidence>
<dbReference type="GO" id="GO:0003677">
    <property type="term" value="F:DNA binding"/>
    <property type="evidence" value="ECO:0007669"/>
    <property type="project" value="TreeGrafter"/>
</dbReference>
<dbReference type="GO" id="GO:0005634">
    <property type="term" value="C:nucleus"/>
    <property type="evidence" value="ECO:0007669"/>
    <property type="project" value="TreeGrafter"/>
</dbReference>
<comment type="caution">
    <text evidence="6">The sequence shown here is derived from an EMBL/GenBank/DDBJ whole genome shotgun (WGS) entry which is preliminary data.</text>
</comment>
<dbReference type="PROSITE" id="PS00094">
    <property type="entry name" value="C5_MTASE_1"/>
    <property type="match status" value="1"/>
</dbReference>
<dbReference type="PANTHER" id="PTHR10629">
    <property type="entry name" value="CYTOSINE-SPECIFIC METHYLTRANSFERASE"/>
    <property type="match status" value="1"/>
</dbReference>
<keyword evidence="3" id="KW-0808">Transferase</keyword>
<keyword evidence="2" id="KW-0489">Methyltransferase</keyword>
<dbReference type="Gene3D" id="3.40.50.150">
    <property type="entry name" value="Vaccinia Virus protein VP39"/>
    <property type="match status" value="1"/>
</dbReference>
<feature type="region of interest" description="Disordered" evidence="5">
    <location>
        <begin position="180"/>
        <end position="209"/>
    </location>
</feature>
<protein>
    <recommendedName>
        <fullName evidence="1">DNA (cytosine-5-)-methyltransferase</fullName>
        <ecNumber evidence="1">2.1.1.37</ecNumber>
    </recommendedName>
</protein>
<feature type="non-terminal residue" evidence="6">
    <location>
        <position position="290"/>
    </location>
</feature>
<evidence type="ECO:0000256" key="1">
    <source>
        <dbReference type="ARBA" id="ARBA00011975"/>
    </source>
</evidence>
<dbReference type="NCBIfam" id="TIGR00675">
    <property type="entry name" value="dcm"/>
    <property type="match status" value="1"/>
</dbReference>
<dbReference type="GO" id="GO:0032259">
    <property type="term" value="P:methylation"/>
    <property type="evidence" value="ECO:0007669"/>
    <property type="project" value="UniProtKB-KW"/>
</dbReference>
<evidence type="ECO:0000256" key="3">
    <source>
        <dbReference type="ARBA" id="ARBA00022679"/>
    </source>
</evidence>
<dbReference type="SUPFAM" id="SSF53335">
    <property type="entry name" value="S-adenosyl-L-methionine-dependent methyltransferases"/>
    <property type="match status" value="1"/>
</dbReference>
<evidence type="ECO:0000256" key="4">
    <source>
        <dbReference type="ARBA" id="ARBA00022691"/>
    </source>
</evidence>
<name>X1D8P1_9ZZZZ</name>
<evidence type="ECO:0000256" key="2">
    <source>
        <dbReference type="ARBA" id="ARBA00022603"/>
    </source>
</evidence>
<dbReference type="AlphaFoldDB" id="X1D8P1"/>
<dbReference type="InterPro" id="IPR001525">
    <property type="entry name" value="C5_MeTfrase"/>
</dbReference>
<proteinExistence type="predicted"/>
<feature type="compositionally biased region" description="Low complexity" evidence="5">
    <location>
        <begin position="180"/>
        <end position="191"/>
    </location>
</feature>
<dbReference type="PROSITE" id="PS51679">
    <property type="entry name" value="SAM_MT_C5"/>
    <property type="match status" value="1"/>
</dbReference>
<feature type="non-terminal residue" evidence="6">
    <location>
        <position position="1"/>
    </location>
</feature>